<name>A0A2M7QC46_9BACT</name>
<organism evidence="2 3">
    <name type="scientific">Candidatus Roizmanbacteria bacterium CG_4_10_14_0_8_um_filter_39_9</name>
    <dbReference type="NCBI Taxonomy" id="1974829"/>
    <lineage>
        <taxon>Bacteria</taxon>
        <taxon>Candidatus Roizmaniibacteriota</taxon>
    </lineage>
</organism>
<dbReference type="Proteomes" id="UP000230108">
    <property type="component" value="Unassembled WGS sequence"/>
</dbReference>
<accession>A0A2M7QC46</accession>
<gene>
    <name evidence="2" type="ORF">COY90_05550</name>
</gene>
<keyword evidence="1" id="KW-1133">Transmembrane helix</keyword>
<feature type="transmembrane region" description="Helical" evidence="1">
    <location>
        <begin position="14"/>
        <end position="33"/>
    </location>
</feature>
<protein>
    <submittedName>
        <fullName evidence="2">Uncharacterized protein</fullName>
    </submittedName>
</protein>
<reference evidence="3" key="1">
    <citation type="submission" date="2017-09" db="EMBL/GenBank/DDBJ databases">
        <title>Depth-based differentiation of microbial function through sediment-hosted aquifers and enrichment of novel symbionts in the deep terrestrial subsurface.</title>
        <authorList>
            <person name="Probst A.J."/>
            <person name="Ladd B."/>
            <person name="Jarett J.K."/>
            <person name="Geller-Mcgrath D.E."/>
            <person name="Sieber C.M.K."/>
            <person name="Emerson J.B."/>
            <person name="Anantharaman K."/>
            <person name="Thomas B.C."/>
            <person name="Malmstrom R."/>
            <person name="Stieglmeier M."/>
            <person name="Klingl A."/>
            <person name="Woyke T."/>
            <person name="Ryan C.M."/>
            <person name="Banfield J.F."/>
        </authorList>
    </citation>
    <scope>NUCLEOTIDE SEQUENCE [LARGE SCALE GENOMIC DNA]</scope>
</reference>
<sequence>MGSIIEFFASVNKISLVAFVGVLGFLIYEVILLRKEQQKKQQPIIPHFDTQTVVNKETVRQQVTSVVQPIPVAKAFKSPSKPPVLVVVILIVMILFFLGYSIYFLMNKGSQPAPSEPTQPVVTEIKSPGLKIYDTAWMELKEADLLKSVPGTKVFIGLRTIDVPDIDRARIKINQTNWNITDITTLFNKEKKVYYKEYQVATGASRLKIDAQLHSSIDGWLGE</sequence>
<keyword evidence="1" id="KW-0472">Membrane</keyword>
<evidence type="ECO:0000313" key="3">
    <source>
        <dbReference type="Proteomes" id="UP000230108"/>
    </source>
</evidence>
<dbReference type="EMBL" id="PFLF01000117">
    <property type="protein sequence ID" value="PIY68507.1"/>
    <property type="molecule type" value="Genomic_DNA"/>
</dbReference>
<proteinExistence type="predicted"/>
<feature type="transmembrane region" description="Helical" evidence="1">
    <location>
        <begin position="84"/>
        <end position="106"/>
    </location>
</feature>
<comment type="caution">
    <text evidence="2">The sequence shown here is derived from an EMBL/GenBank/DDBJ whole genome shotgun (WGS) entry which is preliminary data.</text>
</comment>
<keyword evidence="1" id="KW-0812">Transmembrane</keyword>
<dbReference type="AlphaFoldDB" id="A0A2M7QC46"/>
<evidence type="ECO:0000313" key="2">
    <source>
        <dbReference type="EMBL" id="PIY68507.1"/>
    </source>
</evidence>
<evidence type="ECO:0000256" key="1">
    <source>
        <dbReference type="SAM" id="Phobius"/>
    </source>
</evidence>